<evidence type="ECO:0000313" key="10">
    <source>
        <dbReference type="EMBL" id="KXJ94044.1"/>
    </source>
</evidence>
<dbReference type="Pfam" id="PF00199">
    <property type="entry name" value="Catalase"/>
    <property type="match status" value="1"/>
</dbReference>
<dbReference type="InterPro" id="IPR010582">
    <property type="entry name" value="Catalase_immune_responsive"/>
</dbReference>
<keyword evidence="5" id="KW-0560">Oxidoreductase</keyword>
<dbReference type="GO" id="GO:0005777">
    <property type="term" value="C:peroxisome"/>
    <property type="evidence" value="ECO:0007669"/>
    <property type="project" value="TreeGrafter"/>
</dbReference>
<dbReference type="Pfam" id="PF06628">
    <property type="entry name" value="Catalase-rel"/>
    <property type="match status" value="1"/>
</dbReference>
<dbReference type="PRINTS" id="PR00067">
    <property type="entry name" value="CATALASE"/>
</dbReference>
<reference evidence="11" key="1">
    <citation type="submission" date="2016-02" db="EMBL/GenBank/DDBJ databases">
        <title>Draft genome sequence of Microdochium bolleyi, a fungal endophyte of beachgrass.</title>
        <authorList>
            <consortium name="DOE Joint Genome Institute"/>
            <person name="David A.S."/>
            <person name="May G."/>
            <person name="Haridas S."/>
            <person name="Lim J."/>
            <person name="Wang M."/>
            <person name="Labutti K."/>
            <person name="Lipzen A."/>
            <person name="Barry K."/>
            <person name="Grigoriev I.V."/>
        </authorList>
    </citation>
    <scope>NUCLEOTIDE SEQUENCE [LARGE SCALE GENOMIC DNA]</scope>
    <source>
        <strain evidence="11">J235TASD1</strain>
    </source>
</reference>
<dbReference type="Gene3D" id="2.40.180.10">
    <property type="entry name" value="Catalase core domain"/>
    <property type="match status" value="1"/>
</dbReference>
<dbReference type="AlphaFoldDB" id="A0A136JA39"/>
<dbReference type="GO" id="GO:0005739">
    <property type="term" value="C:mitochondrion"/>
    <property type="evidence" value="ECO:0007669"/>
    <property type="project" value="TreeGrafter"/>
</dbReference>
<keyword evidence="7" id="KW-0376">Hydrogen peroxide</keyword>
<protein>
    <submittedName>
        <fullName evidence="10">Catalase-like domain-containing protein</fullName>
    </submittedName>
</protein>
<gene>
    <name evidence="10" type="ORF">Micbo1qcDRAFT_132130</name>
</gene>
<dbReference type="PROSITE" id="PS51402">
    <property type="entry name" value="CATALASE_3"/>
    <property type="match status" value="1"/>
</dbReference>
<dbReference type="PANTHER" id="PTHR11465">
    <property type="entry name" value="CATALASE"/>
    <property type="match status" value="1"/>
</dbReference>
<dbReference type="GO" id="GO:0046872">
    <property type="term" value="F:metal ion binding"/>
    <property type="evidence" value="ECO:0007669"/>
    <property type="project" value="UniProtKB-KW"/>
</dbReference>
<evidence type="ECO:0000259" key="9">
    <source>
        <dbReference type="SMART" id="SM01060"/>
    </source>
</evidence>
<dbReference type="PANTHER" id="PTHR11465:SF9">
    <property type="entry name" value="CATALASE"/>
    <property type="match status" value="1"/>
</dbReference>
<dbReference type="InterPro" id="IPR018028">
    <property type="entry name" value="Catalase"/>
</dbReference>
<evidence type="ECO:0000256" key="3">
    <source>
        <dbReference type="ARBA" id="ARBA00022617"/>
    </source>
</evidence>
<dbReference type="SMART" id="SM01060">
    <property type="entry name" value="Catalase"/>
    <property type="match status" value="1"/>
</dbReference>
<dbReference type="STRING" id="196109.A0A136JA39"/>
<keyword evidence="4" id="KW-0479">Metal-binding</keyword>
<dbReference type="FunCoup" id="A0A136JA39">
    <property type="interactions" value="948"/>
</dbReference>
<feature type="region of interest" description="Disordered" evidence="8">
    <location>
        <begin position="619"/>
        <end position="669"/>
    </location>
</feature>
<dbReference type="SUPFAM" id="SSF56634">
    <property type="entry name" value="Heme-dependent catalase-like"/>
    <property type="match status" value="1"/>
</dbReference>
<dbReference type="GO" id="GO:0004096">
    <property type="term" value="F:catalase activity"/>
    <property type="evidence" value="ECO:0007669"/>
    <property type="project" value="UniProtKB-EC"/>
</dbReference>
<name>A0A136JA39_9PEZI</name>
<feature type="region of interest" description="Disordered" evidence="8">
    <location>
        <begin position="431"/>
        <end position="453"/>
    </location>
</feature>
<dbReference type="InterPro" id="IPR020835">
    <property type="entry name" value="Catalase_sf"/>
</dbReference>
<dbReference type="InParanoid" id="A0A136JA39"/>
<dbReference type="OrthoDB" id="6880011at2759"/>
<evidence type="ECO:0000313" key="11">
    <source>
        <dbReference type="Proteomes" id="UP000070501"/>
    </source>
</evidence>
<evidence type="ECO:0000256" key="8">
    <source>
        <dbReference type="SAM" id="MobiDB-lite"/>
    </source>
</evidence>
<organism evidence="10 11">
    <name type="scientific">Microdochium bolleyi</name>
    <dbReference type="NCBI Taxonomy" id="196109"/>
    <lineage>
        <taxon>Eukaryota</taxon>
        <taxon>Fungi</taxon>
        <taxon>Dikarya</taxon>
        <taxon>Ascomycota</taxon>
        <taxon>Pezizomycotina</taxon>
        <taxon>Sordariomycetes</taxon>
        <taxon>Xylariomycetidae</taxon>
        <taxon>Xylariales</taxon>
        <taxon>Microdochiaceae</taxon>
        <taxon>Microdochium</taxon>
    </lineage>
</organism>
<evidence type="ECO:0000256" key="6">
    <source>
        <dbReference type="ARBA" id="ARBA00023004"/>
    </source>
</evidence>
<keyword evidence="2" id="KW-0575">Peroxidase</keyword>
<dbReference type="EMBL" id="KQ964247">
    <property type="protein sequence ID" value="KXJ94044.1"/>
    <property type="molecule type" value="Genomic_DNA"/>
</dbReference>
<evidence type="ECO:0000256" key="2">
    <source>
        <dbReference type="ARBA" id="ARBA00022559"/>
    </source>
</evidence>
<comment type="similarity">
    <text evidence="1">Belongs to the catalase family.</text>
</comment>
<keyword evidence="11" id="KW-1185">Reference proteome</keyword>
<feature type="domain" description="Catalase core" evidence="9">
    <location>
        <begin position="50"/>
        <end position="437"/>
    </location>
</feature>
<evidence type="ECO:0000256" key="5">
    <source>
        <dbReference type="ARBA" id="ARBA00023002"/>
    </source>
</evidence>
<proteinExistence type="inferred from homology"/>
<sequence>MAIVKHHVSAPSYPNTCNTGFHRVTSTPQQDGHQESFEPKLGNGHDTRMTMSNGAPLQDPHASLRVGNQLRATLLLQDINLMESIQHLTHERIPERLVHAKGVGAYGFFEVTDDITDICDAAFLNHVGKKTELFARFSTVAREKGSPETVRDTRGFAFKMYTEEGNLDWLFLSTPVFPIRDGAKFPSFTHATKRDPQSNLLDRRAFWDYFTQNQEGINFLMYYFSDRATPTDFQHADCFSINTYRMVKKDGTFSYVRIHARTSQGVRNFTAEQAERQLGADPEHQTRQMFEALEDGQVLSWDVYAQVVDPARADKYPVNIFDPTKVLPECDFPLRRFGRIVLDRNVDNFHAETDQSAFAVTNMVPGWALTPDPILQTRCLAYTTAQRYRLSANFNQLPVNRAKHCPFFTPTQRDGSFVIDSLGPTPNYYPSSFMPPPSSRHRQHRQKKDDAPSEWKPYTIQEHWDGPLVNFESQVTDADFAQARVFWERELPAVDGRHAQDNFVTNVTRYMRHVKEKELRERVYDMFGRVNASLGRRIAHATEMNHMHRDQQRMGENYHFERTPEVASGELARCPFSFQAGPSPHRSFHGETDNMNRCPVTDHRQQQYVVPDVIIRSDSGGHAQAAPKAEDDWDMSACAVSPGQAASTSYSPSSTPPRSHPAGTPAWERSVQLNPDRGSMASHRLASSRSMTHLRSHTCANAGMYGY</sequence>
<accession>A0A136JA39</accession>
<dbReference type="GO" id="GO:0042744">
    <property type="term" value="P:hydrogen peroxide catabolic process"/>
    <property type="evidence" value="ECO:0007669"/>
    <property type="project" value="UniProtKB-KW"/>
</dbReference>
<dbReference type="Proteomes" id="UP000070501">
    <property type="component" value="Unassembled WGS sequence"/>
</dbReference>
<evidence type="ECO:0000256" key="7">
    <source>
        <dbReference type="ARBA" id="ARBA00023324"/>
    </source>
</evidence>
<dbReference type="GO" id="GO:0020037">
    <property type="term" value="F:heme binding"/>
    <property type="evidence" value="ECO:0007669"/>
    <property type="project" value="InterPro"/>
</dbReference>
<evidence type="ECO:0000256" key="1">
    <source>
        <dbReference type="ARBA" id="ARBA00005329"/>
    </source>
</evidence>
<keyword evidence="3" id="KW-0349">Heme</keyword>
<keyword evidence="6" id="KW-0408">Iron</keyword>
<dbReference type="InterPro" id="IPR011614">
    <property type="entry name" value="Catalase_core"/>
</dbReference>
<evidence type="ECO:0000256" key="4">
    <source>
        <dbReference type="ARBA" id="ARBA00022723"/>
    </source>
</evidence>
<dbReference type="GO" id="GO:0042542">
    <property type="term" value="P:response to hydrogen peroxide"/>
    <property type="evidence" value="ECO:0007669"/>
    <property type="project" value="TreeGrafter"/>
</dbReference>